<dbReference type="InterPro" id="IPR009465">
    <property type="entry name" value="Spondin_N"/>
</dbReference>
<dbReference type="RefSeq" id="WP_136844902.1">
    <property type="nucleotide sequence ID" value="NZ_SUPL01000010.1"/>
</dbReference>
<comment type="caution">
    <text evidence="3">The sequence shown here is derived from an EMBL/GenBank/DDBJ whole genome shotgun (WGS) entry which is preliminary data.</text>
</comment>
<dbReference type="EMBL" id="SUPL01000010">
    <property type="protein sequence ID" value="TJY32184.1"/>
    <property type="molecule type" value="Genomic_DNA"/>
</dbReference>
<dbReference type="PROSITE" id="PS51257">
    <property type="entry name" value="PROKAR_LIPOPROTEIN"/>
    <property type="match status" value="1"/>
</dbReference>
<dbReference type="Gene3D" id="2.60.40.2130">
    <property type="entry name" value="F-spondin domain"/>
    <property type="match status" value="2"/>
</dbReference>
<keyword evidence="4" id="KW-1185">Reference proteome</keyword>
<evidence type="ECO:0000256" key="2">
    <source>
        <dbReference type="SAM" id="SignalP"/>
    </source>
</evidence>
<feature type="region of interest" description="Disordered" evidence="1">
    <location>
        <begin position="365"/>
        <end position="388"/>
    </location>
</feature>
<keyword evidence="2" id="KW-0732">Signal</keyword>
<evidence type="ECO:0000256" key="1">
    <source>
        <dbReference type="SAM" id="MobiDB-lite"/>
    </source>
</evidence>
<evidence type="ECO:0000313" key="4">
    <source>
        <dbReference type="Proteomes" id="UP000307657"/>
    </source>
</evidence>
<evidence type="ECO:0008006" key="5">
    <source>
        <dbReference type="Google" id="ProtNLM"/>
    </source>
</evidence>
<feature type="compositionally biased region" description="Polar residues" evidence="1">
    <location>
        <begin position="370"/>
        <end position="380"/>
    </location>
</feature>
<dbReference type="Proteomes" id="UP000307657">
    <property type="component" value="Unassembled WGS sequence"/>
</dbReference>
<reference evidence="3 4" key="1">
    <citation type="submission" date="2019-04" db="EMBL/GenBank/DDBJ databases">
        <title>Lacinutrix sp. nov., isolated from marine water.</title>
        <authorList>
            <person name="Kim W."/>
        </authorList>
    </citation>
    <scope>NUCLEOTIDE SEQUENCE [LARGE SCALE GENOMIC DNA]</scope>
    <source>
        <strain evidence="3 4">CAU 1491</strain>
    </source>
</reference>
<dbReference type="OrthoDB" id="1013900at2"/>
<feature type="signal peptide" evidence="2">
    <location>
        <begin position="1"/>
        <end position="19"/>
    </location>
</feature>
<evidence type="ECO:0000313" key="3">
    <source>
        <dbReference type="EMBL" id="TJY32184.1"/>
    </source>
</evidence>
<gene>
    <name evidence="3" type="ORF">E5167_14585</name>
</gene>
<protein>
    <recommendedName>
        <fullName evidence="5">Spondin_N</fullName>
    </recommendedName>
</protein>
<proteinExistence type="predicted"/>
<feature type="chain" id="PRO_5020905286" description="Spondin_N" evidence="2">
    <location>
        <begin position="20"/>
        <end position="415"/>
    </location>
</feature>
<dbReference type="InterPro" id="IPR038678">
    <property type="entry name" value="Spondin_N_sf"/>
</dbReference>
<feature type="region of interest" description="Disordered" evidence="1">
    <location>
        <begin position="124"/>
        <end position="145"/>
    </location>
</feature>
<name>A0A4U0EMB6_9FLAO</name>
<organism evidence="3 4">
    <name type="scientific">Pontimicrobium aquaticum</name>
    <dbReference type="NCBI Taxonomy" id="2565367"/>
    <lineage>
        <taxon>Bacteria</taxon>
        <taxon>Pseudomonadati</taxon>
        <taxon>Bacteroidota</taxon>
        <taxon>Flavobacteriia</taxon>
        <taxon>Flavobacteriales</taxon>
        <taxon>Flavobacteriaceae</taxon>
        <taxon>Pontimicrobium</taxon>
    </lineage>
</organism>
<accession>A0A4U0EMB6</accession>
<dbReference type="AlphaFoldDB" id="A0A4U0EMB6"/>
<sequence>MKKLIFGLLATVLLFASCSDDDNDSGFVINESNFTVLIENVFQPKGNFNSGSTGFISPGESETITFNAGKGHFLQLATMFVQSNDLFYAPSDMGIPLYDQEGVALTGDITSMFNLWDAGTEVNEEPGIGENQAPRQSGANTGIDENGTVRLVSNVGDGFVYPSNESVINISLAHDGGTEFTLTLSNISGSSVLPTPLAPGAWAIHGNGEKPIFEENTVATSGLEGLAEDGANTELVDNLDLNTGLVSPFAPGAYNIGQNTLFTIGSSASAEMEALGEDGNVSGFTNVYNTPDGASAPGPIFPGQSYSFSFNAANGDALSIALMLVQSNDWVIALDEISLFNNGIPVSGNVTNLAQLLDVGTETDEYVGAGNNQAPRQSGPDTGADENGNVVVENNTASIPSISDMIKITIMVDNN</sequence>
<dbReference type="NCBIfam" id="NF038123">
    <property type="entry name" value="NF038123_dom"/>
    <property type="match status" value="2"/>
</dbReference>